<name>A0A644WVJ5_9ZZZZ</name>
<dbReference type="InterPro" id="IPR017016">
    <property type="entry name" value="UCP033595"/>
</dbReference>
<protein>
    <submittedName>
        <fullName evidence="1">Uncharacterized protein</fullName>
    </submittedName>
</protein>
<comment type="caution">
    <text evidence="1">The sequence shown here is derived from an EMBL/GenBank/DDBJ whole genome shotgun (WGS) entry which is preliminary data.</text>
</comment>
<dbReference type="Pfam" id="PF20124">
    <property type="entry name" value="DUF6514"/>
    <property type="match status" value="1"/>
</dbReference>
<dbReference type="EMBL" id="VSSQ01001389">
    <property type="protein sequence ID" value="MPM07910.1"/>
    <property type="molecule type" value="Genomic_DNA"/>
</dbReference>
<organism evidence="1">
    <name type="scientific">bioreactor metagenome</name>
    <dbReference type="NCBI Taxonomy" id="1076179"/>
    <lineage>
        <taxon>unclassified sequences</taxon>
        <taxon>metagenomes</taxon>
        <taxon>ecological metagenomes</taxon>
    </lineage>
</organism>
<evidence type="ECO:0000313" key="1">
    <source>
        <dbReference type="EMBL" id="MPM07910.1"/>
    </source>
</evidence>
<accession>A0A644WVJ5</accession>
<sequence length="91" mass="10094">MKELNVGRVAAQDENGVDHYYDYSVLIDEMRVGNGFFCESYGVKISAGDAREVAIIPNITVSISRIDELTELLLRNVVTPCTLADVVSDWL</sequence>
<proteinExistence type="predicted"/>
<reference evidence="1" key="1">
    <citation type="submission" date="2019-08" db="EMBL/GenBank/DDBJ databases">
        <authorList>
            <person name="Kucharzyk K."/>
            <person name="Murdoch R.W."/>
            <person name="Higgins S."/>
            <person name="Loffler F."/>
        </authorList>
    </citation>
    <scope>NUCLEOTIDE SEQUENCE</scope>
</reference>
<dbReference type="AlphaFoldDB" id="A0A644WVJ5"/>
<gene>
    <name evidence="1" type="ORF">SDC9_54221</name>
</gene>